<dbReference type="EMBL" id="BMAW01095097">
    <property type="protein sequence ID" value="GFS68668.1"/>
    <property type="molecule type" value="Genomic_DNA"/>
</dbReference>
<protein>
    <recommendedName>
        <fullName evidence="5">Transmembrane protein INAFM2</fullName>
    </recommendedName>
</protein>
<sequence>MVVENSSETHESMMSDPLKTDLGVGTAADGDIRFAGETSRSKIYEEKKQNKKLVRLLTVLAYVFSVSLAAIVLSLYYVFLWNPNMQRNNSSDNMLASQILQQQQMQTSLAATTLTSTQSVASPEERGRNKRYFRNSRRAEHHLPSANI</sequence>
<dbReference type="InterPro" id="IPR029162">
    <property type="entry name" value="InaF-motif"/>
</dbReference>
<organism evidence="3 4">
    <name type="scientific">Nephila pilipes</name>
    <name type="common">Giant wood spider</name>
    <name type="synonym">Nephila maculata</name>
    <dbReference type="NCBI Taxonomy" id="299642"/>
    <lineage>
        <taxon>Eukaryota</taxon>
        <taxon>Metazoa</taxon>
        <taxon>Ecdysozoa</taxon>
        <taxon>Arthropoda</taxon>
        <taxon>Chelicerata</taxon>
        <taxon>Arachnida</taxon>
        <taxon>Araneae</taxon>
        <taxon>Araneomorphae</taxon>
        <taxon>Entelegynae</taxon>
        <taxon>Araneoidea</taxon>
        <taxon>Nephilidae</taxon>
        <taxon>Nephila</taxon>
    </lineage>
</organism>
<dbReference type="Pfam" id="PF15018">
    <property type="entry name" value="InaF-motif"/>
    <property type="match status" value="1"/>
</dbReference>
<gene>
    <name evidence="3" type="primary">AVEN_62979_1</name>
    <name evidence="3" type="ORF">NPIL_584131</name>
</gene>
<feature type="region of interest" description="Disordered" evidence="1">
    <location>
        <begin position="1"/>
        <end position="20"/>
    </location>
</feature>
<proteinExistence type="predicted"/>
<keyword evidence="2" id="KW-1133">Transmembrane helix</keyword>
<dbReference type="AlphaFoldDB" id="A0A8X6T1R2"/>
<feature type="compositionally biased region" description="Low complexity" evidence="1">
    <location>
        <begin position="112"/>
        <end position="122"/>
    </location>
</feature>
<keyword evidence="4" id="KW-1185">Reference proteome</keyword>
<comment type="caution">
    <text evidence="3">The sequence shown here is derived from an EMBL/GenBank/DDBJ whole genome shotgun (WGS) entry which is preliminary data.</text>
</comment>
<keyword evidence="2" id="KW-0812">Transmembrane</keyword>
<evidence type="ECO:0000256" key="1">
    <source>
        <dbReference type="SAM" id="MobiDB-lite"/>
    </source>
</evidence>
<evidence type="ECO:0008006" key="5">
    <source>
        <dbReference type="Google" id="ProtNLM"/>
    </source>
</evidence>
<evidence type="ECO:0000313" key="3">
    <source>
        <dbReference type="EMBL" id="GFS68668.1"/>
    </source>
</evidence>
<evidence type="ECO:0000256" key="2">
    <source>
        <dbReference type="SAM" id="Phobius"/>
    </source>
</evidence>
<feature type="region of interest" description="Disordered" evidence="1">
    <location>
        <begin position="112"/>
        <end position="148"/>
    </location>
</feature>
<feature type="compositionally biased region" description="Basic and acidic residues" evidence="1">
    <location>
        <begin position="137"/>
        <end position="148"/>
    </location>
</feature>
<dbReference type="Proteomes" id="UP000887013">
    <property type="component" value="Unassembled WGS sequence"/>
</dbReference>
<feature type="transmembrane region" description="Helical" evidence="2">
    <location>
        <begin position="56"/>
        <end position="79"/>
    </location>
</feature>
<accession>A0A8X6T1R2</accession>
<dbReference type="PANTHER" id="PTHR34929">
    <property type="entry name" value="ZGC:153157"/>
    <property type="match status" value="1"/>
</dbReference>
<dbReference type="OrthoDB" id="8113027at2759"/>
<dbReference type="PANTHER" id="PTHR34929:SF1">
    <property type="entry name" value="INAF MOTIF CONTAINING 2"/>
    <property type="match status" value="1"/>
</dbReference>
<reference evidence="3" key="1">
    <citation type="submission" date="2020-08" db="EMBL/GenBank/DDBJ databases">
        <title>Multicomponent nature underlies the extraordinary mechanical properties of spider dragline silk.</title>
        <authorList>
            <person name="Kono N."/>
            <person name="Nakamura H."/>
            <person name="Mori M."/>
            <person name="Yoshida Y."/>
            <person name="Ohtoshi R."/>
            <person name="Malay A.D."/>
            <person name="Moran D.A.P."/>
            <person name="Tomita M."/>
            <person name="Numata K."/>
            <person name="Arakawa K."/>
        </authorList>
    </citation>
    <scope>NUCLEOTIDE SEQUENCE</scope>
</reference>
<name>A0A8X6T1R2_NEPPI</name>
<evidence type="ECO:0000313" key="4">
    <source>
        <dbReference type="Proteomes" id="UP000887013"/>
    </source>
</evidence>
<keyword evidence="2" id="KW-0472">Membrane</keyword>